<comment type="caution">
    <text evidence="4">The sequence shown here is derived from an EMBL/GenBank/DDBJ whole genome shotgun (WGS) entry which is preliminary data.</text>
</comment>
<dbReference type="Pfam" id="PF00102">
    <property type="entry name" value="Y_phosphatase"/>
    <property type="match status" value="1"/>
</dbReference>
<feature type="compositionally biased region" description="Basic and acidic residues" evidence="1">
    <location>
        <begin position="768"/>
        <end position="780"/>
    </location>
</feature>
<dbReference type="CDD" id="cd00047">
    <property type="entry name" value="PTPc"/>
    <property type="match status" value="1"/>
</dbReference>
<evidence type="ECO:0000259" key="3">
    <source>
        <dbReference type="PROSITE" id="PS50056"/>
    </source>
</evidence>
<evidence type="ECO:0000256" key="1">
    <source>
        <dbReference type="SAM" id="MobiDB-lite"/>
    </source>
</evidence>
<dbReference type="PROSITE" id="PS00383">
    <property type="entry name" value="TYR_PHOSPHATASE_1"/>
    <property type="match status" value="1"/>
</dbReference>
<feature type="compositionally biased region" description="Basic and acidic residues" evidence="1">
    <location>
        <begin position="597"/>
        <end position="627"/>
    </location>
</feature>
<feature type="region of interest" description="Disordered" evidence="1">
    <location>
        <begin position="101"/>
        <end position="151"/>
    </location>
</feature>
<feature type="compositionally biased region" description="Basic and acidic residues" evidence="1">
    <location>
        <begin position="746"/>
        <end position="756"/>
    </location>
</feature>
<dbReference type="PANTHER" id="PTHR46163">
    <property type="entry name" value="TYROSINE-PROTEIN PHOSPHATASE-RELATED"/>
    <property type="match status" value="1"/>
</dbReference>
<feature type="compositionally biased region" description="Basic and acidic residues" evidence="1">
    <location>
        <begin position="107"/>
        <end position="117"/>
    </location>
</feature>
<keyword evidence="5" id="KW-1185">Reference proteome</keyword>
<organism evidence="4 5">
    <name type="scientific">Steinernema carpocapsae</name>
    <name type="common">Entomopathogenic nematode</name>
    <dbReference type="NCBI Taxonomy" id="34508"/>
    <lineage>
        <taxon>Eukaryota</taxon>
        <taxon>Metazoa</taxon>
        <taxon>Ecdysozoa</taxon>
        <taxon>Nematoda</taxon>
        <taxon>Chromadorea</taxon>
        <taxon>Rhabditida</taxon>
        <taxon>Tylenchina</taxon>
        <taxon>Panagrolaimomorpha</taxon>
        <taxon>Strongyloidoidea</taxon>
        <taxon>Steinernematidae</taxon>
        <taxon>Steinernema</taxon>
    </lineage>
</organism>
<dbReference type="SMART" id="SM00194">
    <property type="entry name" value="PTPc"/>
    <property type="match status" value="1"/>
</dbReference>
<feature type="compositionally biased region" description="Basic and acidic residues" evidence="1">
    <location>
        <begin position="486"/>
        <end position="553"/>
    </location>
</feature>
<feature type="domain" description="Tyrosine specific protein phosphatases" evidence="3">
    <location>
        <begin position="347"/>
        <end position="415"/>
    </location>
</feature>
<accession>A0A4U5NU84</accession>
<dbReference type="SUPFAM" id="SSF52799">
    <property type="entry name" value="(Phosphotyrosine protein) phosphatases II"/>
    <property type="match status" value="1"/>
</dbReference>
<sequence>MRDFQMCEFSHFILNKSKSTGQPLLSSNVFENGVFLLVTVSDLRNPCQNSNADRLKSEPSLQRRAKPTSWIHFSRCGRLVLPRAIPSQRDRFCESSAFDGMASANKESPKPKEDKLHKSSSARTRKHRSPVPEDGMSVMGTAPKHDKDSPISPEAKEAMKKWVEVISQAGIHTLRMNYTEMKTFVPPDPSKTAFDQNGSKCRYKDVACFDKSRVVLKQPEGGDFIHANWVTHELLDNQFICCQGPLDATVSDFWWMVWQEKVKLIIMLCKCEELGKKKCSQYWPLKAEEPKVYNGITIKNEKVDAYDYNVVHTLLTLAYENEHYTLDHYQWITWPDRSRPKNPMIPFRLLHLTRQNTTNASIIHCSAGIGRTGTFVMIELIYKSLLQAKVPEMVALLKELRQQRAQAVQTEDQYVYVHYAILKLLTINNVISIAEARMFCKEYVKYIELLNDSGGKQLPLTATSLPEPNAYLVSLNEPLTLEEEEEKRNQEEVEKAEQEAEDPKALESDKQEKEKKLKIRKEIDGKERDPKKDSTKTLKNECESMMKDKDSGKEKRKSRKKESVGKSTESKMKDPDEKAEKKERGWNKLARVLPFVKRREAKDKENKENKDNGHAKDDKGSEKDVSMRRKVKSSSVAKSQCKNKDDASAKKRIVRQILTGSRKGRKQQSGPAKLNTDDKKTGTKQSGSGKKSMDKATDQGTEKDGAPDVGVEPLPPGAVNDCPSGDIPTMSAQTLKTAPPGFPIVDKQKEDADRSKKFAVSPSHKAYSVHEHDGKKEIVYRRSGTYRKTMAGAQSKTPKRDGVEAQPKTHI</sequence>
<feature type="domain" description="Tyrosine-protein phosphatase" evidence="2">
    <location>
        <begin position="196"/>
        <end position="424"/>
    </location>
</feature>
<dbReference type="SMART" id="SM00404">
    <property type="entry name" value="PTPc_motif"/>
    <property type="match status" value="1"/>
</dbReference>
<feature type="compositionally biased region" description="Basic and acidic residues" evidence="1">
    <location>
        <begin position="561"/>
        <end position="586"/>
    </location>
</feature>
<protein>
    <recommendedName>
        <fullName evidence="6">Tyrosine-protein phosphatase domain-containing protein</fullName>
    </recommendedName>
</protein>
<dbReference type="EMBL" id="AZBU02000003">
    <property type="protein sequence ID" value="TKR86882.1"/>
    <property type="molecule type" value="Genomic_DNA"/>
</dbReference>
<dbReference type="Gene3D" id="3.90.190.10">
    <property type="entry name" value="Protein tyrosine phosphatase superfamily"/>
    <property type="match status" value="1"/>
</dbReference>
<reference evidence="4 5" key="1">
    <citation type="journal article" date="2015" name="Genome Biol.">
        <title>Comparative genomics of Steinernema reveals deeply conserved gene regulatory networks.</title>
        <authorList>
            <person name="Dillman A.R."/>
            <person name="Macchietto M."/>
            <person name="Porter C.F."/>
            <person name="Rogers A."/>
            <person name="Williams B."/>
            <person name="Antoshechkin I."/>
            <person name="Lee M.M."/>
            <person name="Goodwin Z."/>
            <person name="Lu X."/>
            <person name="Lewis E.E."/>
            <person name="Goodrich-Blair H."/>
            <person name="Stock S.P."/>
            <person name="Adams B.J."/>
            <person name="Sternberg P.W."/>
            <person name="Mortazavi A."/>
        </authorList>
    </citation>
    <scope>NUCLEOTIDE SEQUENCE [LARGE SCALE GENOMIC DNA]</scope>
    <source>
        <strain evidence="4 5">ALL</strain>
    </source>
</reference>
<evidence type="ECO:0000259" key="2">
    <source>
        <dbReference type="PROSITE" id="PS50055"/>
    </source>
</evidence>
<dbReference type="PRINTS" id="PR00700">
    <property type="entry name" value="PRTYPHPHTASE"/>
</dbReference>
<feature type="compositionally biased region" description="Basic and acidic residues" evidence="1">
    <location>
        <begin position="691"/>
        <end position="706"/>
    </location>
</feature>
<proteinExistence type="predicted"/>
<dbReference type="PROSITE" id="PS50056">
    <property type="entry name" value="TYR_PHOSPHATASE_2"/>
    <property type="match status" value="1"/>
</dbReference>
<dbReference type="OrthoDB" id="8609993at2759"/>
<gene>
    <name evidence="4" type="ORF">L596_011386</name>
</gene>
<feature type="compositionally biased region" description="Basic residues" evidence="1">
    <location>
        <begin position="118"/>
        <end position="129"/>
    </location>
</feature>
<dbReference type="STRING" id="34508.A0A4U5NU84"/>
<dbReference type="InterPro" id="IPR000242">
    <property type="entry name" value="PTP_cat"/>
</dbReference>
<dbReference type="InterPro" id="IPR016130">
    <property type="entry name" value="Tyr_Pase_AS"/>
</dbReference>
<dbReference type="InterPro" id="IPR029021">
    <property type="entry name" value="Prot-tyrosine_phosphatase-like"/>
</dbReference>
<evidence type="ECO:0000313" key="4">
    <source>
        <dbReference type="EMBL" id="TKR86882.1"/>
    </source>
</evidence>
<feature type="region of interest" description="Disordered" evidence="1">
    <location>
        <begin position="482"/>
        <end position="811"/>
    </location>
</feature>
<evidence type="ECO:0008006" key="6">
    <source>
        <dbReference type="Google" id="ProtNLM"/>
    </source>
</evidence>
<dbReference type="InterPro" id="IPR003595">
    <property type="entry name" value="Tyr_Pase_cat"/>
</dbReference>
<dbReference type="InterPro" id="IPR052782">
    <property type="entry name" value="Oocyte-zygote_transition_reg"/>
</dbReference>
<reference evidence="4 5" key="2">
    <citation type="journal article" date="2019" name="G3 (Bethesda)">
        <title>Hybrid Assembly of the Genome of the Entomopathogenic Nematode Steinernema carpocapsae Identifies the X-Chromosome.</title>
        <authorList>
            <person name="Serra L."/>
            <person name="Macchietto M."/>
            <person name="Macias-Munoz A."/>
            <person name="McGill C.J."/>
            <person name="Rodriguez I.M."/>
            <person name="Rodriguez B."/>
            <person name="Murad R."/>
            <person name="Mortazavi A."/>
        </authorList>
    </citation>
    <scope>NUCLEOTIDE SEQUENCE [LARGE SCALE GENOMIC DNA]</scope>
    <source>
        <strain evidence="4 5">ALL</strain>
    </source>
</reference>
<name>A0A4U5NU84_STECR</name>
<evidence type="ECO:0000313" key="5">
    <source>
        <dbReference type="Proteomes" id="UP000298663"/>
    </source>
</evidence>
<dbReference type="InterPro" id="IPR000387">
    <property type="entry name" value="Tyr_Pase_dom"/>
</dbReference>
<dbReference type="GO" id="GO:0004725">
    <property type="term" value="F:protein tyrosine phosphatase activity"/>
    <property type="evidence" value="ECO:0007669"/>
    <property type="project" value="InterPro"/>
</dbReference>
<dbReference type="Proteomes" id="UP000298663">
    <property type="component" value="Unassembled WGS sequence"/>
</dbReference>
<dbReference type="PROSITE" id="PS50055">
    <property type="entry name" value="TYR_PHOSPHATASE_PTP"/>
    <property type="match status" value="1"/>
</dbReference>
<dbReference type="AlphaFoldDB" id="A0A4U5NU84"/>